<feature type="region of interest" description="Disordered" evidence="1">
    <location>
        <begin position="548"/>
        <end position="610"/>
    </location>
</feature>
<feature type="compositionally biased region" description="Acidic residues" evidence="1">
    <location>
        <begin position="600"/>
        <end position="610"/>
    </location>
</feature>
<dbReference type="AlphaFoldDB" id="F8NII7"/>
<protein>
    <submittedName>
        <fullName evidence="2">Uncharacterized protein</fullName>
    </submittedName>
</protein>
<name>F8NII7_SERL9</name>
<dbReference type="Proteomes" id="UP000008064">
    <property type="component" value="Unassembled WGS sequence"/>
</dbReference>
<dbReference type="GeneID" id="18817522"/>
<feature type="compositionally biased region" description="Polar residues" evidence="1">
    <location>
        <begin position="548"/>
        <end position="564"/>
    </location>
</feature>
<feature type="compositionally biased region" description="Polar residues" evidence="1">
    <location>
        <begin position="116"/>
        <end position="132"/>
    </location>
</feature>
<sequence length="610" mass="62669">MLPNSARPPMSMLKATMSPSAPAPPLKDTDFASFGLPDESNKLPSAPAQRKMSTSNTSPEGPAQPDAQSGDEKSGDPSKAPALALPVSTPSAPQRLGLSHRSSHSHDFGPIGSPPRSLSSQTIHLNGYSPGSSPAVPISSSPFSAPGSQSVFEPGSLLDFKARSGLAASLGATRTWKTDLGPVPSQVKNRGEGIGAIRGLEREILAEDEDLEEFLPSSLTDLLTPEERSRRMSRTGSAHPGNLNNATLTPRSIAEGPHHRYSRSVPAPSLLGDIKSIWADQNGLPGSPDTGAGLGNVGLGGGLGGGTPNSFKSNSGFGGRSFGFEDTPSPSLLSPSNASAAFLPGLHHHYLNSKMGPQRSTSGGNRTGGPALYPPNSGVATPQNTSTSNLTSSNPAGAAFQQSKVGSLGNRAPYDNFTSDSYSSPLGLHRQISGRPIPGGSGVFGAEGDERHSTISPSTRALQAHAPGQSLPQGLAAGYSRIHALPPPMIASPSAFGSSQNSAYSPGTNPDWTSVSTEQLSTSQNNGTPMTTSANGLETMFSRLSYSAAASRTTTQGMSTTAGLPQSPPKSSPLGMSRGNNRNWQGQGPLSPLSGPVVTGDDDDLFSMDG</sequence>
<feature type="region of interest" description="Disordered" evidence="1">
    <location>
        <begin position="494"/>
        <end position="533"/>
    </location>
</feature>
<gene>
    <name evidence="2" type="ORF">SERLADRAFT_457398</name>
</gene>
<feature type="compositionally biased region" description="Polar residues" evidence="1">
    <location>
        <begin position="495"/>
        <end position="533"/>
    </location>
</feature>
<organism>
    <name type="scientific">Serpula lacrymans var. lacrymans (strain S7.9)</name>
    <name type="common">Dry rot fungus</name>
    <dbReference type="NCBI Taxonomy" id="578457"/>
    <lineage>
        <taxon>Eukaryota</taxon>
        <taxon>Fungi</taxon>
        <taxon>Dikarya</taxon>
        <taxon>Basidiomycota</taxon>
        <taxon>Agaricomycotina</taxon>
        <taxon>Agaricomycetes</taxon>
        <taxon>Agaricomycetidae</taxon>
        <taxon>Boletales</taxon>
        <taxon>Coniophorineae</taxon>
        <taxon>Serpulaceae</taxon>
        <taxon>Serpula</taxon>
    </lineage>
</organism>
<dbReference type="OrthoDB" id="411372at2759"/>
<feature type="region of interest" description="Disordered" evidence="1">
    <location>
        <begin position="425"/>
        <end position="466"/>
    </location>
</feature>
<dbReference type="EMBL" id="GL945429">
    <property type="protein sequence ID" value="EGO29535.1"/>
    <property type="molecule type" value="Genomic_DNA"/>
</dbReference>
<accession>F8NII7</accession>
<proteinExistence type="predicted"/>
<feature type="compositionally biased region" description="Low complexity" evidence="1">
    <location>
        <begin position="384"/>
        <end position="394"/>
    </location>
</feature>
<feature type="compositionally biased region" description="Polar residues" evidence="1">
    <location>
        <begin position="578"/>
        <end position="588"/>
    </location>
</feature>
<evidence type="ECO:0000256" key="1">
    <source>
        <dbReference type="SAM" id="MobiDB-lite"/>
    </source>
</evidence>
<dbReference type="HOGENOM" id="CLU_012195_0_0_1"/>
<evidence type="ECO:0000313" key="2">
    <source>
        <dbReference type="EMBL" id="EGO29535.1"/>
    </source>
</evidence>
<feature type="region of interest" description="Disordered" evidence="1">
    <location>
        <begin position="1"/>
        <end position="153"/>
    </location>
</feature>
<feature type="compositionally biased region" description="Low complexity" evidence="1">
    <location>
        <begin position="137"/>
        <end position="150"/>
    </location>
</feature>
<feature type="region of interest" description="Disordered" evidence="1">
    <location>
        <begin position="230"/>
        <end position="264"/>
    </location>
</feature>
<dbReference type="RefSeq" id="XP_007313777.1">
    <property type="nucleotide sequence ID" value="XM_007313715.1"/>
</dbReference>
<feature type="region of interest" description="Disordered" evidence="1">
    <location>
        <begin position="351"/>
        <end position="399"/>
    </location>
</feature>
<dbReference type="KEGG" id="sla:SERLADRAFT_457398"/>
<reference evidence="2" key="1">
    <citation type="submission" date="2011-04" db="EMBL/GenBank/DDBJ databases">
        <title>Evolution of plant cell wall degrading machinery underlies the functional diversity of forest fungi.</title>
        <authorList>
            <consortium name="US DOE Joint Genome Institute (JGI-PGF)"/>
            <person name="Eastwood D.C."/>
            <person name="Floudas D."/>
            <person name="Binder M."/>
            <person name="Majcherczyk A."/>
            <person name="Schneider P."/>
            <person name="Aerts A."/>
            <person name="Asiegbu F.O."/>
            <person name="Baker S.E."/>
            <person name="Barry K."/>
            <person name="Bendiksby M."/>
            <person name="Blumentritt M."/>
            <person name="Coutinho P.M."/>
            <person name="Cullen D."/>
            <person name="Cullen D."/>
            <person name="Gathman A."/>
            <person name="Goodell B."/>
            <person name="Henrissat B."/>
            <person name="Ihrmark K."/>
            <person name="Kauserud H."/>
            <person name="Kohler A."/>
            <person name="LaButti K."/>
            <person name="Lapidus A."/>
            <person name="Lavin J.L."/>
            <person name="Lee Y.-H."/>
            <person name="Lindquist E."/>
            <person name="Lilly W."/>
            <person name="Lucas S."/>
            <person name="Morin E."/>
            <person name="Murat C."/>
            <person name="Oguiza J.A."/>
            <person name="Park J."/>
            <person name="Pisabarro A.G."/>
            <person name="Riley R."/>
            <person name="Rosling A."/>
            <person name="Salamov A."/>
            <person name="Schmidt O."/>
            <person name="Schmutz J."/>
            <person name="Skrede I."/>
            <person name="Stenlid J."/>
            <person name="Wiebenga A."/>
            <person name="Xie X."/>
            <person name="Kues U."/>
            <person name="Hibbett D.S."/>
            <person name="Hoffmeister D."/>
            <person name="Hogberg N."/>
            <person name="Martin F."/>
            <person name="Grigoriev I.V."/>
            <person name="Watkinson S.C."/>
        </authorList>
    </citation>
    <scope>NUCLEOTIDE SEQUENCE</scope>
    <source>
        <strain evidence="2">S7.9</strain>
    </source>
</reference>